<keyword evidence="3" id="KW-1133">Transmembrane helix</keyword>
<dbReference type="Proteomes" id="UP000568380">
    <property type="component" value="Unassembled WGS sequence"/>
</dbReference>
<protein>
    <recommendedName>
        <fullName evidence="6">Signal transduction histidine kinase subgroup 3 dimerisation and phosphoacceptor domain-containing protein</fullName>
    </recommendedName>
</protein>
<feature type="transmembrane region" description="Helical" evidence="3">
    <location>
        <begin position="78"/>
        <end position="96"/>
    </location>
</feature>
<feature type="transmembrane region" description="Helical" evidence="3">
    <location>
        <begin position="148"/>
        <end position="168"/>
    </location>
</feature>
<comment type="caution">
    <text evidence="4">The sequence shown here is derived from an EMBL/GenBank/DDBJ whole genome shotgun (WGS) entry which is preliminary data.</text>
</comment>
<feature type="compositionally biased region" description="Basic and acidic residues" evidence="2">
    <location>
        <begin position="430"/>
        <end position="443"/>
    </location>
</feature>
<evidence type="ECO:0000313" key="5">
    <source>
        <dbReference type="Proteomes" id="UP000568380"/>
    </source>
</evidence>
<feature type="compositionally biased region" description="Low complexity" evidence="2">
    <location>
        <begin position="419"/>
        <end position="429"/>
    </location>
</feature>
<organism evidence="4 5">
    <name type="scientific">Nonomuraea endophytica</name>
    <dbReference type="NCBI Taxonomy" id="714136"/>
    <lineage>
        <taxon>Bacteria</taxon>
        <taxon>Bacillati</taxon>
        <taxon>Actinomycetota</taxon>
        <taxon>Actinomycetes</taxon>
        <taxon>Streptosporangiales</taxon>
        <taxon>Streptosporangiaceae</taxon>
        <taxon>Nonomuraea</taxon>
    </lineage>
</organism>
<feature type="transmembrane region" description="Helical" evidence="3">
    <location>
        <begin position="287"/>
        <end position="312"/>
    </location>
</feature>
<feature type="region of interest" description="Disordered" evidence="2">
    <location>
        <begin position="405"/>
        <end position="496"/>
    </location>
</feature>
<proteinExistence type="predicted"/>
<gene>
    <name evidence="4" type="ORF">HNR40_009709</name>
</gene>
<feature type="transmembrane region" description="Helical" evidence="3">
    <location>
        <begin position="54"/>
        <end position="71"/>
    </location>
</feature>
<dbReference type="AlphaFoldDB" id="A0A7W8AFP1"/>
<evidence type="ECO:0000256" key="3">
    <source>
        <dbReference type="SAM" id="Phobius"/>
    </source>
</evidence>
<feature type="transmembrane region" description="Helical" evidence="3">
    <location>
        <begin position="21"/>
        <end position="42"/>
    </location>
</feature>
<feature type="transmembrane region" description="Helical" evidence="3">
    <location>
        <begin position="116"/>
        <end position="136"/>
    </location>
</feature>
<evidence type="ECO:0000256" key="1">
    <source>
        <dbReference type="SAM" id="Coils"/>
    </source>
</evidence>
<reference evidence="4 5" key="1">
    <citation type="submission" date="2020-08" db="EMBL/GenBank/DDBJ databases">
        <title>Genomic Encyclopedia of Type Strains, Phase IV (KMG-IV): sequencing the most valuable type-strain genomes for metagenomic binning, comparative biology and taxonomic classification.</title>
        <authorList>
            <person name="Goeker M."/>
        </authorList>
    </citation>
    <scope>NUCLEOTIDE SEQUENCE [LARGE SCALE GENOMIC DNA]</scope>
    <source>
        <strain evidence="4 5">DSM 45385</strain>
    </source>
</reference>
<dbReference type="RefSeq" id="WP_184973921.1">
    <property type="nucleotide sequence ID" value="NZ_JACHIN010000021.1"/>
</dbReference>
<evidence type="ECO:0000313" key="4">
    <source>
        <dbReference type="EMBL" id="MBB5084201.1"/>
    </source>
</evidence>
<feature type="compositionally biased region" description="Gly residues" evidence="2">
    <location>
        <begin position="485"/>
        <end position="496"/>
    </location>
</feature>
<keyword evidence="3" id="KW-0472">Membrane</keyword>
<keyword evidence="1" id="KW-0175">Coiled coil</keyword>
<feature type="transmembrane region" description="Helical" evidence="3">
    <location>
        <begin position="202"/>
        <end position="221"/>
    </location>
</feature>
<evidence type="ECO:0008006" key="6">
    <source>
        <dbReference type="Google" id="ProtNLM"/>
    </source>
</evidence>
<feature type="compositionally biased region" description="Basic and acidic residues" evidence="2">
    <location>
        <begin position="455"/>
        <end position="467"/>
    </location>
</feature>
<accession>A0A7W8AFP1</accession>
<keyword evidence="3" id="KW-0812">Transmembrane</keyword>
<feature type="transmembrane region" description="Helical" evidence="3">
    <location>
        <begin position="233"/>
        <end position="252"/>
    </location>
</feature>
<feature type="transmembrane region" description="Helical" evidence="3">
    <location>
        <begin position="318"/>
        <end position="336"/>
    </location>
</feature>
<feature type="coiled-coil region" evidence="1">
    <location>
        <begin position="556"/>
        <end position="587"/>
    </location>
</feature>
<sequence length="648" mass="67331">MSAWLSAGVRGAGVSGAGWSVSRWLAVVAAGLTVAALVMRALLPGAWSPDVPLLPDYAAGLAFPALGAFLLRRRPGHLLARLMCAGGLACAVRIGAETGMLTAAAAGDLELAALLRYPAAIGRVVGGMLLAGLLPAYSPDGRLPSPRWRPVVAFAVLVTALECVRAVVRPTPPPQTLHWPAVIPNPLAIEALAPVDGLLRDVTEVGTLAVVVAGLFSLALRARGAGAALRRQLAWPLGAFALYVICLLAGPAFWAACLVATALVPIAIVASVLRHQLFGIEVLLGKALVGAGVAGVVSVAYLAASGAASLVVSGRGQLAGLAAALLAGAAFQPLRVRLRRLVDHAMYGPHGDPHRLARRLAAEVSRADPDQALRAALRVTADGLAVRGLAVRIRRGATIAIGDPIQVGDADPISRHPDSQTTTGQTTDSRTTDSRTTDSRTTDSRTTGRRARAGKSRDGQVSDEQARQGKARGRRVTGSQATGGQVAGGQVTGGQLGSGQVAGGVRAAGRELPLVWYGEPVGTLVIGPPGTRQFTADYAEELLWAAAPYIADCAHAVRMRDDLRRSRERLAAAREEERRLRDGLRAELDRALEGVHRSLREAGTSLRSSPSAADRLLGDVGTDVHDAAMRVRALLHGLSGEADAANRR</sequence>
<dbReference type="EMBL" id="JACHIN010000021">
    <property type="protein sequence ID" value="MBB5084201.1"/>
    <property type="molecule type" value="Genomic_DNA"/>
</dbReference>
<name>A0A7W8AFP1_9ACTN</name>
<evidence type="ECO:0000256" key="2">
    <source>
        <dbReference type="SAM" id="MobiDB-lite"/>
    </source>
</evidence>
<keyword evidence="5" id="KW-1185">Reference proteome</keyword>